<keyword evidence="2" id="KW-1185">Reference proteome</keyword>
<dbReference type="Proteomes" id="UP001596550">
    <property type="component" value="Unassembled WGS sequence"/>
</dbReference>
<evidence type="ECO:0000313" key="2">
    <source>
        <dbReference type="Proteomes" id="UP001596550"/>
    </source>
</evidence>
<comment type="caution">
    <text evidence="1">The sequence shown here is derived from an EMBL/GenBank/DDBJ whole genome shotgun (WGS) entry which is preliminary data.</text>
</comment>
<sequence>MKKTIYSAVVAYVLGVLKVAELPTGEDGKLALSAEQDAILKSEFPGDLYQSAMDKMNAHLGLLAAAEKEENDVKTAEKQNVLDILAGKGTGDPVNPEPDKAVADAAKTVAEQQAVIEALSKQPETESSIKNIVMKGLVGTALAASISTASHLFGKMPEASVKLFSFEGRNWNARAAGLKTAGKTDFNDVSTITRLNEDLKEYQVQNPNFIHDLYVDKYGLPEFWSKRFGVVDQVQDAVMDISNVTQARKPDWAPGFELFIEAEKRRIYRIQIDMEFTGFQLQEMENSWLASIYNMDGSSPYKYSFVAFLLKKISDKARQEDREGAIKGIFVQTPAGIKSKGHYLNAQSGVLHQLYTFVNIKKTVVQYVSPLGKFSLSNAYEYTKGFVESLPLAVRNGTGRRIYMSPSNIVKVKDNYKQINSQNNDYSGNEINYIDGYPNLPFYGMTDLEGTDLIFITADDNVEILEYLPEEKEKYRFEYLKRDTFFHADYRFGCGVVFSGFELPSQEFKGLAQFVWINDAPIFNETVSIPLFGAPMSSPVTINYNKVHVHPELISDVVKLNGMPAGTVVKILGNQQMSTTSVIKKKTSGNGGNLDLTADFNPKTTYSLTMVVQADGTYKELARVSAFPGIVSTVKTFNDLAIDLVDGNVQKYEGSAAGTLEAIVGGTENTELTIFGSENALTVSANDTIVVTSDAVLDSDTKFIKLRKFEGVWFETSRG</sequence>
<dbReference type="EMBL" id="JBHTCR010000002">
    <property type="protein sequence ID" value="MFC7345983.1"/>
    <property type="molecule type" value="Genomic_DNA"/>
</dbReference>
<evidence type="ECO:0000313" key="1">
    <source>
        <dbReference type="EMBL" id="MFC7345983.1"/>
    </source>
</evidence>
<gene>
    <name evidence="1" type="ORF">ACFQO9_04530</name>
</gene>
<proteinExistence type="predicted"/>
<reference evidence="2" key="1">
    <citation type="journal article" date="2019" name="Int. J. Syst. Evol. Microbiol.">
        <title>The Global Catalogue of Microorganisms (GCM) 10K type strain sequencing project: providing services to taxonomists for standard genome sequencing and annotation.</title>
        <authorList>
            <consortium name="The Broad Institute Genomics Platform"/>
            <consortium name="The Broad Institute Genome Sequencing Center for Infectious Disease"/>
            <person name="Wu L."/>
            <person name="Ma J."/>
        </authorList>
    </citation>
    <scope>NUCLEOTIDE SEQUENCE [LARGE SCALE GENOMIC DNA]</scope>
    <source>
        <strain evidence="2">CCUG 54781</strain>
    </source>
</reference>
<accession>A0ABW2LW99</accession>
<name>A0ABW2LW99_9FLAO</name>
<dbReference type="RefSeq" id="WP_378174417.1">
    <property type="nucleotide sequence ID" value="NZ_JBHTCR010000002.1"/>
</dbReference>
<protein>
    <submittedName>
        <fullName evidence="1">Uncharacterized protein</fullName>
    </submittedName>
</protein>
<organism evidence="1 2">
    <name type="scientific">Chryseobacterium zhengzhouense</name>
    <dbReference type="NCBI Taxonomy" id="1636086"/>
    <lineage>
        <taxon>Bacteria</taxon>
        <taxon>Pseudomonadati</taxon>
        <taxon>Bacteroidota</taxon>
        <taxon>Flavobacteriia</taxon>
        <taxon>Flavobacteriales</taxon>
        <taxon>Weeksellaceae</taxon>
        <taxon>Chryseobacterium group</taxon>
        <taxon>Chryseobacterium</taxon>
    </lineage>
</organism>